<evidence type="ECO:0000256" key="2">
    <source>
        <dbReference type="ARBA" id="ARBA00022840"/>
    </source>
</evidence>
<gene>
    <name evidence="5" type="ORF">HUE57_09970</name>
</gene>
<dbReference type="InterPro" id="IPR027417">
    <property type="entry name" value="P-loop_NTPase"/>
</dbReference>
<accession>A0A6N0HW19</accession>
<dbReference type="CDD" id="cd02038">
    <property type="entry name" value="FlhG-like"/>
    <property type="match status" value="1"/>
</dbReference>
<keyword evidence="1" id="KW-0547">Nucleotide-binding</keyword>
<evidence type="ECO:0000256" key="1">
    <source>
        <dbReference type="ARBA" id="ARBA00022741"/>
    </source>
</evidence>
<sequence length="265" mass="28762">MHRESGTRARVIAVTSGKGGVGKTNIAVSLSIALANLGERVILMDMDMGLANIDVILNLRVTDNLADVLAGRKRIDEIMIETPYGIGVVPGASGDEHLANLSEDEQLQLRDALYFLSGAADYLIIDTGAGISRNTTMFTGSADEVLVVATPEPTSMVDAYAAIKTVHGMAPEADIHLLLNMARSKQDAERATRRISHIALNFIHSRLQNDGYILFDGVVSDAVRKKTPIHHGISEQRGGTRRTPHRQDLEQPPVTPRRAEARANR</sequence>
<dbReference type="InterPro" id="IPR025669">
    <property type="entry name" value="AAA_dom"/>
</dbReference>
<reference evidence="5 6" key="1">
    <citation type="submission" date="2020-05" db="EMBL/GenBank/DDBJ databases">
        <title>Horizontal transmission and recombination maintain forever young bacterial symbiont genomes.</title>
        <authorList>
            <person name="Russell S.L."/>
            <person name="Pepper-Tunick E."/>
            <person name="Svedberg J."/>
            <person name="Byrne A."/>
            <person name="Ruelas Castillo J."/>
            <person name="Vollmers C."/>
            <person name="Beinart R.A."/>
            <person name="Corbett-Detig R."/>
        </authorList>
    </citation>
    <scope>NUCLEOTIDE SEQUENCE [LARGE SCALE GENOMIC DNA]</scope>
    <source>
        <strain evidence="5">Santa_Monica_outfall</strain>
    </source>
</reference>
<dbReference type="InterPro" id="IPR050625">
    <property type="entry name" value="ParA/MinD_ATPase"/>
</dbReference>
<feature type="region of interest" description="Disordered" evidence="3">
    <location>
        <begin position="227"/>
        <end position="265"/>
    </location>
</feature>
<dbReference type="Proteomes" id="UP000509658">
    <property type="component" value="Chromosome"/>
</dbReference>
<dbReference type="InterPro" id="IPR025501">
    <property type="entry name" value="MinD_FleN"/>
</dbReference>
<dbReference type="PANTHER" id="PTHR43384">
    <property type="entry name" value="SEPTUM SITE-DETERMINING PROTEIN MIND HOMOLOG, CHLOROPLASTIC-RELATED"/>
    <property type="match status" value="1"/>
</dbReference>
<evidence type="ECO:0000313" key="6">
    <source>
        <dbReference type="Proteomes" id="UP000509658"/>
    </source>
</evidence>
<dbReference type="PIRSF" id="PIRSF003092">
    <property type="entry name" value="MinD"/>
    <property type="match status" value="1"/>
</dbReference>
<organism evidence="5 6">
    <name type="scientific">Candidatus Reidiella endopervernicosa</name>
    <dbReference type="NCBI Taxonomy" id="2738883"/>
    <lineage>
        <taxon>Bacteria</taxon>
        <taxon>Pseudomonadati</taxon>
        <taxon>Pseudomonadota</taxon>
        <taxon>Gammaproteobacteria</taxon>
        <taxon>Candidatus Reidiella</taxon>
    </lineage>
</organism>
<dbReference type="InterPro" id="IPR033875">
    <property type="entry name" value="FlhG"/>
</dbReference>
<dbReference type="GO" id="GO:0009898">
    <property type="term" value="C:cytoplasmic side of plasma membrane"/>
    <property type="evidence" value="ECO:0007669"/>
    <property type="project" value="TreeGrafter"/>
</dbReference>
<dbReference type="GO" id="GO:0005829">
    <property type="term" value="C:cytosol"/>
    <property type="evidence" value="ECO:0007669"/>
    <property type="project" value="TreeGrafter"/>
</dbReference>
<proteinExistence type="predicted"/>
<evidence type="ECO:0000259" key="4">
    <source>
        <dbReference type="Pfam" id="PF13614"/>
    </source>
</evidence>
<evidence type="ECO:0000256" key="3">
    <source>
        <dbReference type="SAM" id="MobiDB-lite"/>
    </source>
</evidence>
<dbReference type="SUPFAM" id="SSF52540">
    <property type="entry name" value="P-loop containing nucleoside triphosphate hydrolases"/>
    <property type="match status" value="1"/>
</dbReference>
<dbReference type="AlphaFoldDB" id="A0A6N0HW19"/>
<evidence type="ECO:0000313" key="5">
    <source>
        <dbReference type="EMBL" id="QKQ26570.1"/>
    </source>
</evidence>
<keyword evidence="6" id="KW-1185">Reference proteome</keyword>
<name>A0A6N0HW19_9GAMM</name>
<dbReference type="Gene3D" id="3.40.50.300">
    <property type="entry name" value="P-loop containing nucleotide triphosphate hydrolases"/>
    <property type="match status" value="1"/>
</dbReference>
<keyword evidence="2" id="KW-0067">ATP-binding</keyword>
<dbReference type="GO" id="GO:0051782">
    <property type="term" value="P:negative regulation of cell division"/>
    <property type="evidence" value="ECO:0007669"/>
    <property type="project" value="TreeGrafter"/>
</dbReference>
<dbReference type="KEGG" id="rev:HUE57_09970"/>
<dbReference type="EMBL" id="CP054491">
    <property type="protein sequence ID" value="QKQ26570.1"/>
    <property type="molecule type" value="Genomic_DNA"/>
</dbReference>
<protein>
    <submittedName>
        <fullName evidence="5">MinD/ParA family protein</fullName>
    </submittedName>
</protein>
<dbReference type="GO" id="GO:0016887">
    <property type="term" value="F:ATP hydrolysis activity"/>
    <property type="evidence" value="ECO:0007669"/>
    <property type="project" value="TreeGrafter"/>
</dbReference>
<dbReference type="GO" id="GO:0005524">
    <property type="term" value="F:ATP binding"/>
    <property type="evidence" value="ECO:0007669"/>
    <property type="project" value="UniProtKB-KW"/>
</dbReference>
<dbReference type="RefSeq" id="WP_174673099.1">
    <property type="nucleotide sequence ID" value="NZ_CP054491.1"/>
</dbReference>
<dbReference type="Pfam" id="PF13614">
    <property type="entry name" value="AAA_31"/>
    <property type="match status" value="1"/>
</dbReference>
<feature type="domain" description="AAA" evidence="4">
    <location>
        <begin position="10"/>
        <end position="167"/>
    </location>
</feature>
<dbReference type="PANTHER" id="PTHR43384:SF4">
    <property type="entry name" value="CELLULOSE BIOSYNTHESIS PROTEIN BCSQ-RELATED"/>
    <property type="match status" value="1"/>
</dbReference>